<dbReference type="SUPFAM" id="SSF57938">
    <property type="entry name" value="DnaJ/Hsp40 cysteine-rich domain"/>
    <property type="match status" value="1"/>
</dbReference>
<dbReference type="RefSeq" id="WP_253543830.1">
    <property type="nucleotide sequence ID" value="NZ_JAMYZZ010000009.1"/>
</dbReference>
<reference evidence="1 2" key="1">
    <citation type="submission" date="2022-06" db="EMBL/GenBank/DDBJ databases">
        <title>Acetobacer genomes from food samples.</title>
        <authorList>
            <person name="Sombolestani A."/>
        </authorList>
    </citation>
    <scope>NUCLEOTIDE SEQUENCE [LARGE SCALE GENOMIC DNA]</scope>
    <source>
        <strain evidence="1 2">R-83285</strain>
    </source>
</reference>
<evidence type="ECO:0000313" key="2">
    <source>
        <dbReference type="Proteomes" id="UP001523528"/>
    </source>
</evidence>
<dbReference type="InterPro" id="IPR036410">
    <property type="entry name" value="HSP_DnaJ_Cys-rich_dom_sf"/>
</dbReference>
<gene>
    <name evidence="1" type="ORF">NKW50_07075</name>
</gene>
<dbReference type="Gene3D" id="6.20.20.10">
    <property type="match status" value="1"/>
</dbReference>
<name>A0ABT1EZH6_9PROT</name>
<evidence type="ECO:0000313" key="1">
    <source>
        <dbReference type="EMBL" id="MCP1258351.1"/>
    </source>
</evidence>
<keyword evidence="2" id="KW-1185">Reference proteome</keyword>
<accession>A0ABT1EZH6</accession>
<protein>
    <submittedName>
        <fullName evidence="1">Uncharacterized protein</fullName>
    </submittedName>
</protein>
<dbReference type="EMBL" id="JAMYZZ010000009">
    <property type="protein sequence ID" value="MCP1258351.1"/>
    <property type="molecule type" value="Genomic_DNA"/>
</dbReference>
<dbReference type="Proteomes" id="UP001523528">
    <property type="component" value="Unassembled WGS sequence"/>
</dbReference>
<comment type="caution">
    <text evidence="1">The sequence shown here is derived from an EMBL/GenBank/DDBJ whole genome shotgun (WGS) entry which is preliminary data.</text>
</comment>
<proteinExistence type="predicted"/>
<organism evidence="1 2">
    <name type="scientific">Acetobacter lambici</name>
    <dbReference type="NCBI Taxonomy" id="1332824"/>
    <lineage>
        <taxon>Bacteria</taxon>
        <taxon>Pseudomonadati</taxon>
        <taxon>Pseudomonadota</taxon>
        <taxon>Alphaproteobacteria</taxon>
        <taxon>Acetobacterales</taxon>
        <taxon>Acetobacteraceae</taxon>
        <taxon>Acetobacter</taxon>
    </lineage>
</organism>
<sequence>MSAREEQTLELAVRLAYPLRYDDGHLREAEDMILEAERRAEQRARAEIGGDRIPLPTYEAFCNSAKGLMSGEFNLPGPHITCDYCEGSGWEDEEDGIECSECDGAGTHSTTVGVPWTTIKDIYRAIVDEYGPKPAIDAARGVG</sequence>